<name>A0AAW2RHP1_SESRA</name>
<dbReference type="AlphaFoldDB" id="A0AAW2RHP1"/>
<comment type="caution">
    <text evidence="1">The sequence shown here is derived from an EMBL/GenBank/DDBJ whole genome shotgun (WGS) entry which is preliminary data.</text>
</comment>
<evidence type="ECO:0000313" key="1">
    <source>
        <dbReference type="EMBL" id="KAL0378931.1"/>
    </source>
</evidence>
<dbReference type="EMBL" id="JACGWJ010000013">
    <property type="protein sequence ID" value="KAL0378931.1"/>
    <property type="molecule type" value="Genomic_DNA"/>
</dbReference>
<reference evidence="1" key="2">
    <citation type="journal article" date="2024" name="Plant">
        <title>Genomic evolution and insights into agronomic trait innovations of Sesamum species.</title>
        <authorList>
            <person name="Miao H."/>
            <person name="Wang L."/>
            <person name="Qu L."/>
            <person name="Liu H."/>
            <person name="Sun Y."/>
            <person name="Le M."/>
            <person name="Wang Q."/>
            <person name="Wei S."/>
            <person name="Zheng Y."/>
            <person name="Lin W."/>
            <person name="Duan Y."/>
            <person name="Cao H."/>
            <person name="Xiong S."/>
            <person name="Wang X."/>
            <person name="Wei L."/>
            <person name="Li C."/>
            <person name="Ma Q."/>
            <person name="Ju M."/>
            <person name="Zhao R."/>
            <person name="Li G."/>
            <person name="Mu C."/>
            <person name="Tian Q."/>
            <person name="Mei H."/>
            <person name="Zhang T."/>
            <person name="Gao T."/>
            <person name="Zhang H."/>
        </authorList>
    </citation>
    <scope>NUCLEOTIDE SEQUENCE</scope>
    <source>
        <strain evidence="1">G02</strain>
    </source>
</reference>
<sequence>MTSSLNGMPHALSAGLAALYIVHLGALSAKAPSRLFSEVEPPPTVKEVVHVPCKGPTGL</sequence>
<protein>
    <submittedName>
        <fullName evidence="1">Uncharacterized protein</fullName>
    </submittedName>
</protein>
<accession>A0AAW2RHP1</accession>
<proteinExistence type="predicted"/>
<organism evidence="1">
    <name type="scientific">Sesamum radiatum</name>
    <name type="common">Black benniseed</name>
    <dbReference type="NCBI Taxonomy" id="300843"/>
    <lineage>
        <taxon>Eukaryota</taxon>
        <taxon>Viridiplantae</taxon>
        <taxon>Streptophyta</taxon>
        <taxon>Embryophyta</taxon>
        <taxon>Tracheophyta</taxon>
        <taxon>Spermatophyta</taxon>
        <taxon>Magnoliopsida</taxon>
        <taxon>eudicotyledons</taxon>
        <taxon>Gunneridae</taxon>
        <taxon>Pentapetalae</taxon>
        <taxon>asterids</taxon>
        <taxon>lamiids</taxon>
        <taxon>Lamiales</taxon>
        <taxon>Pedaliaceae</taxon>
        <taxon>Sesamum</taxon>
    </lineage>
</organism>
<gene>
    <name evidence="1" type="ORF">Sradi_3198600</name>
</gene>
<reference evidence="1" key="1">
    <citation type="submission" date="2020-06" db="EMBL/GenBank/DDBJ databases">
        <authorList>
            <person name="Li T."/>
            <person name="Hu X."/>
            <person name="Zhang T."/>
            <person name="Song X."/>
            <person name="Zhang H."/>
            <person name="Dai N."/>
            <person name="Sheng W."/>
            <person name="Hou X."/>
            <person name="Wei L."/>
        </authorList>
    </citation>
    <scope>NUCLEOTIDE SEQUENCE</scope>
    <source>
        <strain evidence="1">G02</strain>
        <tissue evidence="1">Leaf</tissue>
    </source>
</reference>